<accession>D7CPS2</accession>
<evidence type="ECO:0000313" key="2">
    <source>
        <dbReference type="EMBL" id="ADI02700.1"/>
    </source>
</evidence>
<reference evidence="3" key="1">
    <citation type="journal article" date="2010" name="Stand. Genomic Sci.">
        <title>Complete genome sequence of Syntrophothermus lipocalidus type strain (TGB-C1T).</title>
        <authorList>
            <consortium name="US DOE Joint Genome Institute (JGI-PGF)"/>
            <person name="Djao O."/>
            <person name="Zhang X."/>
            <person name="Lucas S."/>
            <person name="Lapidus A."/>
            <person name="Glavina Del Rio T."/>
            <person name="Nolan M."/>
            <person name="Tice H."/>
            <person name="Cheng J."/>
            <person name="Han C."/>
            <person name="Tapia R."/>
            <person name="Goodwin L."/>
            <person name="Pitluck S."/>
            <person name="Liolios K."/>
            <person name="Ivanova N."/>
            <person name="Mavromatis K."/>
            <person name="Mikhailova N."/>
            <person name="Ovchinnikova G."/>
            <person name="Pati A."/>
            <person name="Brambilla E."/>
            <person name="Chen A."/>
            <person name="Palaniappan K."/>
            <person name="Land M."/>
            <person name="Hauser L."/>
            <person name="Chang Y."/>
            <person name="Jeffries C."/>
            <person name="Rohde M."/>
            <person name="Sikorski J."/>
            <person name="Spring S."/>
            <person name="Goker M."/>
            <person name="Detter J."/>
            <person name="Woyke T."/>
            <person name="Bristow J."/>
            <person name="Eisen J."/>
            <person name="Markowitz V."/>
            <person name="Hugenholtz P."/>
            <person name="Kyrpides N."/>
            <person name="Klenk H."/>
        </authorList>
    </citation>
    <scope>NUCLEOTIDE SEQUENCE [LARGE SCALE GENOMIC DNA]</scope>
    <source>
        <strain evidence="3">DSM 12680 / TGB-C1</strain>
    </source>
</reference>
<organism evidence="2 3">
    <name type="scientific">Syntrophothermus lipocalidus (strain DSM 12680 / TGB-C1)</name>
    <dbReference type="NCBI Taxonomy" id="643648"/>
    <lineage>
        <taxon>Bacteria</taxon>
        <taxon>Bacillati</taxon>
        <taxon>Bacillota</taxon>
        <taxon>Clostridia</taxon>
        <taxon>Eubacteriales</taxon>
        <taxon>Syntrophomonadaceae</taxon>
        <taxon>Syntrophothermus</taxon>
    </lineage>
</organism>
<feature type="domain" description="Helix-turn-helix" evidence="1">
    <location>
        <begin position="4"/>
        <end position="54"/>
    </location>
</feature>
<proteinExistence type="predicted"/>
<dbReference type="HOGENOM" id="CLU_195391_0_0_9"/>
<dbReference type="eggNOG" id="ENOG5032RTN">
    <property type="taxonomic scope" value="Bacteria"/>
</dbReference>
<name>D7CPS2_SYNLT</name>
<dbReference type="AlphaFoldDB" id="D7CPS2"/>
<gene>
    <name evidence="2" type="ordered locus">Slip_1948</name>
</gene>
<dbReference type="KEGG" id="slp:Slip_1948"/>
<evidence type="ECO:0000313" key="3">
    <source>
        <dbReference type="Proteomes" id="UP000000378"/>
    </source>
</evidence>
<evidence type="ECO:0000259" key="1">
    <source>
        <dbReference type="Pfam" id="PF12728"/>
    </source>
</evidence>
<sequence>MNELFTTNETAEILGISPVAVANLLRDKKLPGIKKRGDDGIDRWFIRREDVALYCAGLAIFNMLQHKARIRGQAVEEGVPL</sequence>
<protein>
    <recommendedName>
        <fullName evidence="1">Helix-turn-helix domain-containing protein</fullName>
    </recommendedName>
</protein>
<keyword evidence="3" id="KW-1185">Reference proteome</keyword>
<reference evidence="2 3" key="2">
    <citation type="journal article" date="2010" name="Stand. Genomic Sci.">
        <title>Complete genome sequence of Syntrophothermus lipocalidus type strain (TGB-C1).</title>
        <authorList>
            <person name="Djao O.D."/>
            <person name="Zhang X."/>
            <person name="Lucas S."/>
            <person name="Lapidus A."/>
            <person name="Del Rio T.G."/>
            <person name="Nolan M."/>
            <person name="Tice H."/>
            <person name="Cheng J.F."/>
            <person name="Han C."/>
            <person name="Tapia R."/>
            <person name="Goodwin L."/>
            <person name="Pitluck S."/>
            <person name="Liolios K."/>
            <person name="Ivanova N."/>
            <person name="Mavromatis K."/>
            <person name="Mikhailova N."/>
            <person name="Ovchinnikova G."/>
            <person name="Pati A."/>
            <person name="Brambilla E."/>
            <person name="Chen A."/>
            <person name="Palaniappan K."/>
            <person name="Land M."/>
            <person name="Hauser L."/>
            <person name="Chang Y.J."/>
            <person name="Jeffries C.D."/>
            <person name="Rohde M."/>
            <person name="Sikorski J."/>
            <person name="Spring S."/>
            <person name="Goker M."/>
            <person name="Detter J.C."/>
            <person name="Woyke T."/>
            <person name="Bristow J."/>
            <person name="Eisen J.A."/>
            <person name="Markowitz V."/>
            <person name="Hugenholtz P."/>
            <person name="Kyrpides N.C."/>
            <person name="Klenk H.P."/>
        </authorList>
    </citation>
    <scope>NUCLEOTIDE SEQUENCE [LARGE SCALE GENOMIC DNA]</scope>
    <source>
        <strain evidence="3">DSM 12680 / TGB-C1</strain>
    </source>
</reference>
<dbReference type="STRING" id="643648.Slip_1948"/>
<dbReference type="EMBL" id="CP002048">
    <property type="protein sequence ID" value="ADI02700.1"/>
    <property type="molecule type" value="Genomic_DNA"/>
</dbReference>
<dbReference type="InterPro" id="IPR041657">
    <property type="entry name" value="HTH_17"/>
</dbReference>
<dbReference type="Pfam" id="PF12728">
    <property type="entry name" value="HTH_17"/>
    <property type="match status" value="1"/>
</dbReference>
<dbReference type="Proteomes" id="UP000000378">
    <property type="component" value="Chromosome"/>
</dbReference>
<dbReference type="RefSeq" id="WP_013176102.1">
    <property type="nucleotide sequence ID" value="NC_014220.1"/>
</dbReference>